<dbReference type="AlphaFoldDB" id="A0A438IMF9"/>
<dbReference type="PANTHER" id="PTHR33905">
    <property type="entry name" value="CST COMPLEX SUBUNIT TEN1"/>
    <property type="match status" value="1"/>
</dbReference>
<dbReference type="InterPro" id="IPR029146">
    <property type="entry name" value="Ten1_animal_plant"/>
</dbReference>
<dbReference type="PANTHER" id="PTHR33905:SF1">
    <property type="entry name" value="CST COMPLEX SUBUNIT TEN1"/>
    <property type="match status" value="1"/>
</dbReference>
<dbReference type="GO" id="GO:0003697">
    <property type="term" value="F:single-stranded DNA binding"/>
    <property type="evidence" value="ECO:0007669"/>
    <property type="project" value="InterPro"/>
</dbReference>
<comment type="caution">
    <text evidence="1">The sequence shown here is derived from an EMBL/GenBank/DDBJ whole genome shotgun (WGS) entry which is preliminary data.</text>
</comment>
<proteinExistence type="predicted"/>
<dbReference type="GO" id="GO:1990879">
    <property type="term" value="C:CST complex"/>
    <property type="evidence" value="ECO:0007669"/>
    <property type="project" value="InterPro"/>
</dbReference>
<dbReference type="Proteomes" id="UP000288805">
    <property type="component" value="Unassembled WGS sequence"/>
</dbReference>
<gene>
    <name evidence="1" type="ORF">CK203_021165</name>
</gene>
<sequence length="259" mass="28558">MSILNELKLQIKELPFHAKITCNKLNAGCRDPRPVMRKLINMFKDAVIQKRLPINFHTPFTIHEPNIFLKLVAQFSGNQVGEYFYASLYAGLYYESQNDSGSANFIYLQHVNLLMDKGLMITWLLLLRFTAFAGTGAQASMAEAGKADLILVHHVFDVSVQLTPVAVFSPQNDTVFTASSALASLLRVSDDEPNVCKIIRRFSAAVASNEDFLGKIYVKKSSGSMMSSAVKSGALVSLQDLQPSSPFFKQGASLRVTGK</sequence>
<evidence type="ECO:0000313" key="1">
    <source>
        <dbReference type="EMBL" id="RVW97899.1"/>
    </source>
</evidence>
<name>A0A438IMF9_VITVI</name>
<organism evidence="1 2">
    <name type="scientific">Vitis vinifera</name>
    <name type="common">Grape</name>
    <dbReference type="NCBI Taxonomy" id="29760"/>
    <lineage>
        <taxon>Eukaryota</taxon>
        <taxon>Viridiplantae</taxon>
        <taxon>Streptophyta</taxon>
        <taxon>Embryophyta</taxon>
        <taxon>Tracheophyta</taxon>
        <taxon>Spermatophyta</taxon>
        <taxon>Magnoliopsida</taxon>
        <taxon>eudicotyledons</taxon>
        <taxon>Gunneridae</taxon>
        <taxon>Pentapetalae</taxon>
        <taxon>rosids</taxon>
        <taxon>Vitales</taxon>
        <taxon>Vitaceae</taxon>
        <taxon>Viteae</taxon>
        <taxon>Vitis</taxon>
    </lineage>
</organism>
<dbReference type="EMBL" id="QGNW01000097">
    <property type="protein sequence ID" value="RVW97899.1"/>
    <property type="molecule type" value="Genomic_DNA"/>
</dbReference>
<evidence type="ECO:0000313" key="2">
    <source>
        <dbReference type="Proteomes" id="UP000288805"/>
    </source>
</evidence>
<reference evidence="1 2" key="1">
    <citation type="journal article" date="2018" name="PLoS Genet.">
        <title>Population sequencing reveals clonal diversity and ancestral inbreeding in the grapevine cultivar Chardonnay.</title>
        <authorList>
            <person name="Roach M.J."/>
            <person name="Johnson D.L."/>
            <person name="Bohlmann J."/>
            <person name="van Vuuren H.J."/>
            <person name="Jones S.J."/>
            <person name="Pretorius I.S."/>
            <person name="Schmidt S.A."/>
            <person name="Borneman A.R."/>
        </authorList>
    </citation>
    <scope>NUCLEOTIDE SEQUENCE [LARGE SCALE GENOMIC DNA]</scope>
    <source>
        <strain evidence="2">cv. Chardonnay</strain>
        <tissue evidence="1">Leaf</tissue>
    </source>
</reference>
<protein>
    <submittedName>
        <fullName evidence="1">Uncharacterized protein</fullName>
    </submittedName>
</protein>
<accession>A0A438IMF9</accession>